<feature type="coiled-coil region" evidence="1">
    <location>
        <begin position="50"/>
        <end position="77"/>
    </location>
</feature>
<name>A0ABS4KMY1_9CLOT</name>
<evidence type="ECO:0000256" key="1">
    <source>
        <dbReference type="SAM" id="Coils"/>
    </source>
</evidence>
<accession>A0ABS4KMY1</accession>
<sequence>MEVVTLFLIGIILIAFNVRAVSKEKNSFGTQLKYKEGSVKDFDLEVGKLRHEFGETIFELQKQIENLKNEKHIDDKKDGIKNEIDSNIDKDIGKNIDKKDESLSNENLKFENYNNVKIDDIKKMLDDKVAIEKISEITGIGKGELLLIKELYVK</sequence>
<reference evidence="2 3" key="1">
    <citation type="submission" date="2021-03" db="EMBL/GenBank/DDBJ databases">
        <title>Genomic Encyclopedia of Type Strains, Phase IV (KMG-IV): sequencing the most valuable type-strain genomes for metagenomic binning, comparative biology and taxonomic classification.</title>
        <authorList>
            <person name="Goeker M."/>
        </authorList>
    </citation>
    <scope>NUCLEOTIDE SEQUENCE [LARGE SCALE GENOMIC DNA]</scope>
    <source>
        <strain evidence="2 3">DSM 28783</strain>
    </source>
</reference>
<gene>
    <name evidence="2" type="ORF">J2Z42_000063</name>
</gene>
<dbReference type="RefSeq" id="WP_209700367.1">
    <property type="nucleotide sequence ID" value="NZ_JAGGLM010000001.1"/>
</dbReference>
<organism evidence="2 3">
    <name type="scientific">Clostridium algifaecis</name>
    <dbReference type="NCBI Taxonomy" id="1472040"/>
    <lineage>
        <taxon>Bacteria</taxon>
        <taxon>Bacillati</taxon>
        <taxon>Bacillota</taxon>
        <taxon>Clostridia</taxon>
        <taxon>Eubacteriales</taxon>
        <taxon>Clostridiaceae</taxon>
        <taxon>Clostridium</taxon>
    </lineage>
</organism>
<protein>
    <recommendedName>
        <fullName evidence="4">Helix-hairpin-helix domain-containing protein</fullName>
    </recommendedName>
</protein>
<dbReference type="EMBL" id="JAGGLM010000001">
    <property type="protein sequence ID" value="MBP2031398.1"/>
    <property type="molecule type" value="Genomic_DNA"/>
</dbReference>
<keyword evidence="3" id="KW-1185">Reference proteome</keyword>
<proteinExistence type="predicted"/>
<evidence type="ECO:0000313" key="2">
    <source>
        <dbReference type="EMBL" id="MBP2031398.1"/>
    </source>
</evidence>
<keyword evidence="1" id="KW-0175">Coiled coil</keyword>
<evidence type="ECO:0000313" key="3">
    <source>
        <dbReference type="Proteomes" id="UP001519307"/>
    </source>
</evidence>
<comment type="caution">
    <text evidence="2">The sequence shown here is derived from an EMBL/GenBank/DDBJ whole genome shotgun (WGS) entry which is preliminary data.</text>
</comment>
<dbReference type="Proteomes" id="UP001519307">
    <property type="component" value="Unassembled WGS sequence"/>
</dbReference>
<evidence type="ECO:0008006" key="4">
    <source>
        <dbReference type="Google" id="ProtNLM"/>
    </source>
</evidence>